<accession>L9X667</accession>
<keyword evidence="3" id="KW-1185">Reference proteome</keyword>
<comment type="caution">
    <text evidence="2">The sequence shown here is derived from an EMBL/GenBank/DDBJ whole genome shotgun (WGS) entry which is preliminary data.</text>
</comment>
<dbReference type="eggNOG" id="arCOG11148">
    <property type="taxonomic scope" value="Archaea"/>
</dbReference>
<gene>
    <name evidence="2" type="ORF">C491_10979</name>
</gene>
<feature type="domain" description="DUF8027" evidence="1">
    <location>
        <begin position="2"/>
        <end position="56"/>
    </location>
</feature>
<dbReference type="InterPro" id="IPR058340">
    <property type="entry name" value="DUF8027"/>
</dbReference>
<name>L9X667_9EURY</name>
<protein>
    <recommendedName>
        <fullName evidence="1">DUF8027 domain-containing protein</fullName>
    </recommendedName>
</protein>
<evidence type="ECO:0000313" key="3">
    <source>
        <dbReference type="Proteomes" id="UP000011688"/>
    </source>
</evidence>
<organism evidence="2 3">
    <name type="scientific">Natronococcus amylolyticus DSM 10524</name>
    <dbReference type="NCBI Taxonomy" id="1227497"/>
    <lineage>
        <taxon>Archaea</taxon>
        <taxon>Methanobacteriati</taxon>
        <taxon>Methanobacteriota</taxon>
        <taxon>Stenosarchaea group</taxon>
        <taxon>Halobacteria</taxon>
        <taxon>Halobacteriales</taxon>
        <taxon>Natrialbaceae</taxon>
        <taxon>Natronococcus</taxon>
    </lineage>
</organism>
<dbReference type="EMBL" id="AOIB01000024">
    <property type="protein sequence ID" value="ELY57304.1"/>
    <property type="molecule type" value="Genomic_DNA"/>
</dbReference>
<dbReference type="Proteomes" id="UP000011688">
    <property type="component" value="Unassembled WGS sequence"/>
</dbReference>
<proteinExistence type="predicted"/>
<sequence>MPGYDPEDIDGTLEALLEPDEIEDYLDDEQLEAYRNGGEDLVDLLEGDEIRRILDRKEASVDAPD</sequence>
<reference evidence="2 3" key="1">
    <citation type="journal article" date="2014" name="PLoS Genet.">
        <title>Phylogenetically driven sequencing of extremely halophilic archaea reveals strategies for static and dynamic osmo-response.</title>
        <authorList>
            <person name="Becker E.A."/>
            <person name="Seitzer P.M."/>
            <person name="Tritt A."/>
            <person name="Larsen D."/>
            <person name="Krusor M."/>
            <person name="Yao A.I."/>
            <person name="Wu D."/>
            <person name="Madern D."/>
            <person name="Eisen J.A."/>
            <person name="Darling A.E."/>
            <person name="Facciotti M.T."/>
        </authorList>
    </citation>
    <scope>NUCLEOTIDE SEQUENCE [LARGE SCALE GENOMIC DNA]</scope>
    <source>
        <strain evidence="2 3">DSM 10524</strain>
    </source>
</reference>
<evidence type="ECO:0000259" key="1">
    <source>
        <dbReference type="Pfam" id="PF26070"/>
    </source>
</evidence>
<evidence type="ECO:0000313" key="2">
    <source>
        <dbReference type="EMBL" id="ELY57304.1"/>
    </source>
</evidence>
<dbReference type="Pfam" id="PF26070">
    <property type="entry name" value="DUF8027"/>
    <property type="match status" value="1"/>
</dbReference>
<dbReference type="AlphaFoldDB" id="L9X667"/>